<name>A0A5C5Y8L2_9PLAN</name>
<proteinExistence type="predicted"/>
<feature type="transmembrane region" description="Helical" evidence="1">
    <location>
        <begin position="20"/>
        <end position="41"/>
    </location>
</feature>
<gene>
    <name evidence="2" type="ORF">Pan14r_43340</name>
</gene>
<dbReference type="EMBL" id="SJPL01000001">
    <property type="protein sequence ID" value="TWT72017.1"/>
    <property type="molecule type" value="Genomic_DNA"/>
</dbReference>
<keyword evidence="1" id="KW-0472">Membrane</keyword>
<evidence type="ECO:0000313" key="2">
    <source>
        <dbReference type="EMBL" id="TWT72017.1"/>
    </source>
</evidence>
<evidence type="ECO:0000313" key="3">
    <source>
        <dbReference type="Proteomes" id="UP000317238"/>
    </source>
</evidence>
<dbReference type="PROSITE" id="PS00409">
    <property type="entry name" value="PROKAR_NTER_METHYL"/>
    <property type="match status" value="1"/>
</dbReference>
<evidence type="ECO:0008006" key="4">
    <source>
        <dbReference type="Google" id="ProtNLM"/>
    </source>
</evidence>
<reference evidence="2 3" key="1">
    <citation type="submission" date="2019-02" db="EMBL/GenBank/DDBJ databases">
        <title>Deep-cultivation of Planctomycetes and their phenomic and genomic characterization uncovers novel biology.</title>
        <authorList>
            <person name="Wiegand S."/>
            <person name="Jogler M."/>
            <person name="Boedeker C."/>
            <person name="Pinto D."/>
            <person name="Vollmers J."/>
            <person name="Rivas-Marin E."/>
            <person name="Kohn T."/>
            <person name="Peeters S.H."/>
            <person name="Heuer A."/>
            <person name="Rast P."/>
            <person name="Oberbeckmann S."/>
            <person name="Bunk B."/>
            <person name="Jeske O."/>
            <person name="Meyerdierks A."/>
            <person name="Storesund J.E."/>
            <person name="Kallscheuer N."/>
            <person name="Luecker S."/>
            <person name="Lage O.M."/>
            <person name="Pohl T."/>
            <person name="Merkel B.J."/>
            <person name="Hornburger P."/>
            <person name="Mueller R.-W."/>
            <person name="Bruemmer F."/>
            <person name="Labrenz M."/>
            <person name="Spormann A.M."/>
            <person name="Op Den Camp H."/>
            <person name="Overmann J."/>
            <person name="Amann R."/>
            <person name="Jetten M.S.M."/>
            <person name="Mascher T."/>
            <person name="Medema M.H."/>
            <person name="Devos D.P."/>
            <person name="Kaster A.-K."/>
            <person name="Ovreas L."/>
            <person name="Rohde M."/>
            <person name="Galperin M.Y."/>
            <person name="Jogler C."/>
        </authorList>
    </citation>
    <scope>NUCLEOTIDE SEQUENCE [LARGE SCALE GENOMIC DNA]</scope>
    <source>
        <strain evidence="2 3">Pan14r</strain>
    </source>
</reference>
<dbReference type="Proteomes" id="UP000317238">
    <property type="component" value="Unassembled WGS sequence"/>
</dbReference>
<comment type="caution">
    <text evidence="2">The sequence shown here is derived from an EMBL/GenBank/DDBJ whole genome shotgun (WGS) entry which is preliminary data.</text>
</comment>
<keyword evidence="1" id="KW-0812">Transmembrane</keyword>
<dbReference type="AlphaFoldDB" id="A0A5C5Y8L2"/>
<dbReference type="InterPro" id="IPR012902">
    <property type="entry name" value="N_methyl_site"/>
</dbReference>
<keyword evidence="1" id="KW-1133">Transmembrane helix</keyword>
<sequence>MTFTTTRPRRLLQGFTLIEVVVGITLFSTIVVSVLLAISRFRVAATEVRDRNEAIKIADQLMSQWIDLPAGLPGVVAGPIVGHDTMRYQTRQLDRRPICGVWCDVMRLEIVQFRTNGTYKPLASIEYVRRDNRRTAPRPYQP</sequence>
<accession>A0A5C5Y8L2</accession>
<evidence type="ECO:0000256" key="1">
    <source>
        <dbReference type="SAM" id="Phobius"/>
    </source>
</evidence>
<dbReference type="RefSeq" id="WP_165701051.1">
    <property type="nucleotide sequence ID" value="NZ_CP036319.1"/>
</dbReference>
<protein>
    <recommendedName>
        <fullName evidence="4">Type II secretion system protein</fullName>
    </recommendedName>
</protein>
<keyword evidence="3" id="KW-1185">Reference proteome</keyword>
<organism evidence="2 3">
    <name type="scientific">Crateriforma conspicua</name>
    <dbReference type="NCBI Taxonomy" id="2527996"/>
    <lineage>
        <taxon>Bacteria</taxon>
        <taxon>Pseudomonadati</taxon>
        <taxon>Planctomycetota</taxon>
        <taxon>Planctomycetia</taxon>
        <taxon>Planctomycetales</taxon>
        <taxon>Planctomycetaceae</taxon>
        <taxon>Crateriforma</taxon>
    </lineage>
</organism>